<comment type="caution">
    <text evidence="5">The sequence shown here is derived from an EMBL/GenBank/DDBJ whole genome shotgun (WGS) entry which is preliminary data.</text>
</comment>
<dbReference type="PROSITE" id="PS51914">
    <property type="entry name" value="MRH"/>
    <property type="match status" value="1"/>
</dbReference>
<gene>
    <name evidence="5" type="ORF">DLAC_05486</name>
</gene>
<sequence>MNLSKLLLPIVILSCFYISSIQCQNAVNNCTYSADGYSYNFGQLATLSGYYYTKTNSDGTKEIYYVNVCNTAFGCTLFGGPTTMNACKKLPSSQNLSLLATGHFDPMPTPGNGAYLSYVHPNLNMTVSITLLCDKSKPNASIVSGGQTRNDLFEFTLSGEKACGTLI</sequence>
<keyword evidence="6" id="KW-1185">Reference proteome</keyword>
<organism evidence="5 6">
    <name type="scientific">Tieghemostelium lacteum</name>
    <name type="common">Slime mold</name>
    <name type="synonym">Dictyostelium lacteum</name>
    <dbReference type="NCBI Taxonomy" id="361077"/>
    <lineage>
        <taxon>Eukaryota</taxon>
        <taxon>Amoebozoa</taxon>
        <taxon>Evosea</taxon>
        <taxon>Eumycetozoa</taxon>
        <taxon>Dictyostelia</taxon>
        <taxon>Dictyosteliales</taxon>
        <taxon>Raperosteliaceae</taxon>
        <taxon>Tieghemostelium</taxon>
    </lineage>
</organism>
<evidence type="ECO:0000313" key="5">
    <source>
        <dbReference type="EMBL" id="KYQ92895.1"/>
    </source>
</evidence>
<feature type="domain" description="MRH" evidence="4">
    <location>
        <begin position="28"/>
        <end position="165"/>
    </location>
</feature>
<dbReference type="Proteomes" id="UP000076078">
    <property type="component" value="Unassembled WGS sequence"/>
</dbReference>
<evidence type="ECO:0000256" key="3">
    <source>
        <dbReference type="SAM" id="SignalP"/>
    </source>
</evidence>
<feature type="signal peptide" evidence="3">
    <location>
        <begin position="1"/>
        <end position="23"/>
    </location>
</feature>
<keyword evidence="2" id="KW-1015">Disulfide bond</keyword>
<dbReference type="Gene3D" id="2.70.130.10">
    <property type="entry name" value="Mannose-6-phosphate receptor binding domain"/>
    <property type="match status" value="1"/>
</dbReference>
<dbReference type="SUPFAM" id="SSF50911">
    <property type="entry name" value="Mannose 6-phosphate receptor domain"/>
    <property type="match status" value="1"/>
</dbReference>
<dbReference type="InterPro" id="IPR009011">
    <property type="entry name" value="Man6P_isomerase_rcpt-bd_dom_sf"/>
</dbReference>
<dbReference type="AlphaFoldDB" id="A0A151ZG40"/>
<evidence type="ECO:0000256" key="2">
    <source>
        <dbReference type="ARBA" id="ARBA00023157"/>
    </source>
</evidence>
<feature type="chain" id="PRO_5007593259" description="MRH domain-containing protein" evidence="3">
    <location>
        <begin position="24"/>
        <end position="167"/>
    </location>
</feature>
<dbReference type="InterPro" id="IPR044865">
    <property type="entry name" value="MRH_dom"/>
</dbReference>
<dbReference type="EMBL" id="LODT01000028">
    <property type="protein sequence ID" value="KYQ92895.1"/>
    <property type="molecule type" value="Genomic_DNA"/>
</dbReference>
<protein>
    <recommendedName>
        <fullName evidence="4">MRH domain-containing protein</fullName>
    </recommendedName>
</protein>
<name>A0A151ZG40_TIELA</name>
<proteinExistence type="predicted"/>
<evidence type="ECO:0000256" key="1">
    <source>
        <dbReference type="ARBA" id="ARBA00022729"/>
    </source>
</evidence>
<accession>A0A151ZG40</accession>
<reference evidence="5 6" key="1">
    <citation type="submission" date="2015-12" db="EMBL/GenBank/DDBJ databases">
        <title>Dictyostelia acquired genes for synthesis and detection of signals that induce cell-type specialization by lateral gene transfer from prokaryotes.</title>
        <authorList>
            <person name="Gloeckner G."/>
            <person name="Schaap P."/>
        </authorList>
    </citation>
    <scope>NUCLEOTIDE SEQUENCE [LARGE SCALE GENOMIC DNA]</scope>
    <source>
        <strain evidence="5 6">TK</strain>
    </source>
</reference>
<evidence type="ECO:0000259" key="4">
    <source>
        <dbReference type="PROSITE" id="PS51914"/>
    </source>
</evidence>
<dbReference type="InParanoid" id="A0A151ZG40"/>
<keyword evidence="1 3" id="KW-0732">Signal</keyword>
<evidence type="ECO:0000313" key="6">
    <source>
        <dbReference type="Proteomes" id="UP000076078"/>
    </source>
</evidence>